<dbReference type="GO" id="GO:0032040">
    <property type="term" value="C:small-subunit processome"/>
    <property type="evidence" value="ECO:0007669"/>
    <property type="project" value="InterPro"/>
</dbReference>
<dbReference type="Proteomes" id="UP000243052">
    <property type="component" value="Chromosome iii"/>
</dbReference>
<proteinExistence type="inferred from homology"/>
<evidence type="ECO:0000259" key="9">
    <source>
        <dbReference type="Pfam" id="PF24779"/>
    </source>
</evidence>
<name>A0A120K221_9SACH</name>
<keyword evidence="11" id="KW-1185">Reference proteome</keyword>
<evidence type="ECO:0000256" key="7">
    <source>
        <dbReference type="ARBA" id="ARBA00076388"/>
    </source>
</evidence>
<dbReference type="InterPro" id="IPR006984">
    <property type="entry name" value="Fcf1/UTP23"/>
</dbReference>
<feature type="domain" description="UTP23 sensor motif region" evidence="9">
    <location>
        <begin position="192"/>
        <end position="207"/>
    </location>
</feature>
<dbReference type="STRING" id="45286.A0A120K221"/>
<dbReference type="SUPFAM" id="SSF88723">
    <property type="entry name" value="PIN domain-like"/>
    <property type="match status" value="1"/>
</dbReference>
<dbReference type="AlphaFoldDB" id="A0A120K221"/>
<dbReference type="Pfam" id="PF04900">
    <property type="entry name" value="Fcf1"/>
    <property type="match status" value="1"/>
</dbReference>
<evidence type="ECO:0000256" key="8">
    <source>
        <dbReference type="SAM" id="MobiDB-lite"/>
    </source>
</evidence>
<evidence type="ECO:0000256" key="5">
    <source>
        <dbReference type="ARBA" id="ARBA00037300"/>
    </source>
</evidence>
<accession>A0A120K221</accession>
<keyword evidence="2" id="KW-0690">Ribosome biogenesis</keyword>
<dbReference type="CDD" id="cd09865">
    <property type="entry name" value="PIN_ScUtp23p-like"/>
    <property type="match status" value="1"/>
</dbReference>
<evidence type="ECO:0000256" key="4">
    <source>
        <dbReference type="ARBA" id="ARBA00023242"/>
    </source>
</evidence>
<gene>
    <name evidence="10" type="ORF">AW171_hschr32037</name>
</gene>
<dbReference type="InterPro" id="IPR057776">
    <property type="entry name" value="UTP23_sensor"/>
</dbReference>
<dbReference type="FunFam" id="3.40.50.1010:FF:000006">
    <property type="entry name" value="rRNA-processing protein UTP23 homolog"/>
    <property type="match status" value="1"/>
</dbReference>
<dbReference type="Pfam" id="PF24779">
    <property type="entry name" value="UTP23_sensor"/>
    <property type="match status" value="1"/>
</dbReference>
<organism evidence="10 11">
    <name type="scientific">Eremothecium sinecaudum</name>
    <dbReference type="NCBI Taxonomy" id="45286"/>
    <lineage>
        <taxon>Eukaryota</taxon>
        <taxon>Fungi</taxon>
        <taxon>Dikarya</taxon>
        <taxon>Ascomycota</taxon>
        <taxon>Saccharomycotina</taxon>
        <taxon>Saccharomycetes</taxon>
        <taxon>Saccharomycetales</taxon>
        <taxon>Saccharomycetaceae</taxon>
        <taxon>Eremothecium</taxon>
    </lineage>
</organism>
<reference evidence="10 11" key="1">
    <citation type="submission" date="2016-01" db="EMBL/GenBank/DDBJ databases">
        <title>Genome sequence of the yeast Holleya sinecauda.</title>
        <authorList>
            <person name="Dietrich F.S."/>
        </authorList>
    </citation>
    <scope>NUCLEOTIDE SEQUENCE [LARGE SCALE GENOMIC DNA]</scope>
    <source>
        <strain evidence="10 11">ATCC 58844</strain>
    </source>
</reference>
<sequence length="247" mass="28513">MRQKRAKAYKKQMTVYNHTFKFRQPYQVIVDDLIVLESSKSSFDLAKGLKRTLQAEVKPMITQCCMQKLYEAKNQEAISQAKNYERRRCNHFKETKEPIECIRSIVDIKGTNQHRYVVATQDINIRRKLRSIPGVPLVYINRAVMVMEPLSTASAKASNQKEQEKLVQGLNDPNYASVVKENTSENTPAPVKKRGPKQPNPLSVKKRRLVKDEKKPEDKVKHKRKRQRRKPTSAASNPSEDQPIAEN</sequence>
<dbReference type="EMBL" id="CP014243">
    <property type="protein sequence ID" value="AMD20160.1"/>
    <property type="molecule type" value="Genomic_DNA"/>
</dbReference>
<keyword evidence="4" id="KW-0539">Nucleus</keyword>
<keyword evidence="3" id="KW-0698">rRNA processing</keyword>
<feature type="compositionally biased region" description="Basic residues" evidence="8">
    <location>
        <begin position="221"/>
        <end position="231"/>
    </location>
</feature>
<feature type="region of interest" description="Disordered" evidence="8">
    <location>
        <begin position="180"/>
        <end position="247"/>
    </location>
</feature>
<evidence type="ECO:0000256" key="1">
    <source>
        <dbReference type="ARBA" id="ARBA00004604"/>
    </source>
</evidence>
<dbReference type="InterPro" id="IPR029060">
    <property type="entry name" value="PIN-like_dom_sf"/>
</dbReference>
<evidence type="ECO:0000313" key="11">
    <source>
        <dbReference type="Proteomes" id="UP000243052"/>
    </source>
</evidence>
<comment type="subcellular location">
    <subcellularLocation>
        <location evidence="1">Nucleus</location>
        <location evidence="1">Nucleolus</location>
    </subcellularLocation>
</comment>
<dbReference type="Gene3D" id="3.40.50.1010">
    <property type="entry name" value="5'-nuclease"/>
    <property type="match status" value="1"/>
</dbReference>
<feature type="compositionally biased region" description="Basic and acidic residues" evidence="8">
    <location>
        <begin position="210"/>
        <end position="220"/>
    </location>
</feature>
<evidence type="ECO:0000313" key="10">
    <source>
        <dbReference type="EMBL" id="AMD20160.1"/>
    </source>
</evidence>
<evidence type="ECO:0000256" key="6">
    <source>
        <dbReference type="ARBA" id="ARBA00038503"/>
    </source>
</evidence>
<comment type="similarity">
    <text evidence="6">Belongs to the UTP23/FCF1 family. UTP23 subfamily.</text>
</comment>
<evidence type="ECO:0000256" key="2">
    <source>
        <dbReference type="ARBA" id="ARBA00022517"/>
    </source>
</evidence>
<comment type="function">
    <text evidence="5">Involved in rRNA-processing and ribosome biogenesis.</text>
</comment>
<dbReference type="GeneID" id="28723396"/>
<evidence type="ECO:0000256" key="3">
    <source>
        <dbReference type="ARBA" id="ARBA00022552"/>
    </source>
</evidence>
<dbReference type="GO" id="GO:0006364">
    <property type="term" value="P:rRNA processing"/>
    <property type="evidence" value="ECO:0007669"/>
    <property type="project" value="UniProtKB-KW"/>
</dbReference>
<protein>
    <recommendedName>
        <fullName evidence="7">U three protein 23</fullName>
    </recommendedName>
</protein>
<dbReference type="PANTHER" id="PTHR12416">
    <property type="entry name" value="RRNA-PROCESSING PROTEIN UTP23 HOMOLOG"/>
    <property type="match status" value="1"/>
</dbReference>
<dbReference type="RefSeq" id="XP_017987156.1">
    <property type="nucleotide sequence ID" value="XM_018131667.1"/>
</dbReference>
<dbReference type="OrthoDB" id="25675at2759"/>